<feature type="transmembrane region" description="Helical" evidence="1">
    <location>
        <begin position="76"/>
        <end position="96"/>
    </location>
</feature>
<organism evidence="2 3">
    <name type="scientific">Zymomonas mobilis subsp. pomaceae (strain ATCC 29192 / DSM 22645 / JCM 10191 / CCUG 17912 / NBRC 13757 / NCIMB 11200 / NRRL B-4491 / Barker I)</name>
    <dbReference type="NCBI Taxonomy" id="579138"/>
    <lineage>
        <taxon>Bacteria</taxon>
        <taxon>Pseudomonadati</taxon>
        <taxon>Pseudomonadota</taxon>
        <taxon>Alphaproteobacteria</taxon>
        <taxon>Sphingomonadales</taxon>
        <taxon>Zymomonadaceae</taxon>
        <taxon>Zymomonas</taxon>
    </lineage>
</organism>
<keyword evidence="1" id="KW-1133">Transmembrane helix</keyword>
<dbReference type="STRING" id="579138.Zymop_0715"/>
<feature type="transmembrane region" description="Helical" evidence="1">
    <location>
        <begin position="279"/>
        <end position="297"/>
    </location>
</feature>
<evidence type="ECO:0000256" key="1">
    <source>
        <dbReference type="SAM" id="Phobius"/>
    </source>
</evidence>
<dbReference type="RefSeq" id="WP_013934013.1">
    <property type="nucleotide sequence ID" value="NC_015709.1"/>
</dbReference>
<evidence type="ECO:0000313" key="3">
    <source>
        <dbReference type="Proteomes" id="UP000000491"/>
    </source>
</evidence>
<dbReference type="AlphaFoldDB" id="F8ES42"/>
<dbReference type="EMBL" id="CP002865">
    <property type="protein sequence ID" value="AEI37617.1"/>
    <property type="molecule type" value="Genomic_DNA"/>
</dbReference>
<name>F8ES42_ZYMMT</name>
<feature type="transmembrane region" description="Helical" evidence="1">
    <location>
        <begin position="356"/>
        <end position="379"/>
    </location>
</feature>
<dbReference type="PATRIC" id="fig|579138.3.peg.752"/>
<dbReference type="Proteomes" id="UP000000491">
    <property type="component" value="Chromosome"/>
</dbReference>
<feature type="transmembrane region" description="Helical" evidence="1">
    <location>
        <begin position="143"/>
        <end position="166"/>
    </location>
</feature>
<feature type="transmembrane region" description="Helical" evidence="1">
    <location>
        <begin position="224"/>
        <end position="249"/>
    </location>
</feature>
<keyword evidence="1" id="KW-0812">Transmembrane</keyword>
<sequence length="551" mass="62647">MFSFLPGPRILRSPSKTGYWWQNPFYIQALILFSAIPLLWPVLPPLTDAPGHLGRYRVELGIVHSPWLHQWYSFDWHLVGNLGFDLLIIPLANIFGLETGFKIGVIGMVLLTATGLLAISKVVHGKIPPTAAFALPFIYSFPFQFGFLNYCLSMALAFNAFALWLYWGKTHYAVLRAILFIPIGIIIWLCHSYGWGVLGLLCFSAELSNNYASARRQRKTYIRSFFQAGLDTFLAMLPLLPPILLMILWRSGHVSEGNGDWFRFDLKMQWLLFALRDRWQLFDILSIAIAVLVLLIGRFHLARPLGLACLILSVAFICLPRILLSAAFADMRLAPYLFALALIGLKAPVNRNFARIAAIAALLFFLSRMVATTISFWLYDQAYQQQLTALNYIKPGSRVIAMVETPCLMSWYSNHMSHLPAMATVRKDAFTNSEWAIAGQQLLTIHFPEAGHFTHDPSQSLYPRRCRFRGSADLDTTVHYFPRSAFDYFWLIDIPPNAWPHAKGLIPVWSARNGILYKVDHRIPSPSQTEYPLSSHDKAINLVRMQIKKIL</sequence>
<dbReference type="HOGENOM" id="CLU_026851_0_0_5"/>
<feature type="transmembrane region" description="Helical" evidence="1">
    <location>
        <begin position="304"/>
        <end position="327"/>
    </location>
</feature>
<dbReference type="eggNOG" id="COG4993">
    <property type="taxonomic scope" value="Bacteria"/>
</dbReference>
<dbReference type="KEGG" id="zmp:Zymop_0715"/>
<evidence type="ECO:0000313" key="2">
    <source>
        <dbReference type="EMBL" id="AEI37617.1"/>
    </source>
</evidence>
<accession>F8ES42</accession>
<feature type="transmembrane region" description="Helical" evidence="1">
    <location>
        <begin position="195"/>
        <end position="212"/>
    </location>
</feature>
<proteinExistence type="predicted"/>
<feature type="transmembrane region" description="Helical" evidence="1">
    <location>
        <begin position="173"/>
        <end position="189"/>
    </location>
</feature>
<reference evidence="2 3" key="1">
    <citation type="journal article" date="2011" name="J. Bacteriol.">
        <title>Genome sequence of the ethanol-producing Zymomonas mobilis subsp. pomaceae lectotype strain ATCC 29192.</title>
        <authorList>
            <person name="Kouvelis V.N."/>
            <person name="Davenport K.W."/>
            <person name="Brettin T.S."/>
            <person name="Bruce D."/>
            <person name="Detter C."/>
            <person name="Han C.S."/>
            <person name="Nolan M."/>
            <person name="Tapia R."/>
            <person name="Damoulaki A."/>
            <person name="Kyrpides N.C."/>
            <person name="Typas M.A."/>
            <person name="Pappas K.M."/>
        </authorList>
    </citation>
    <scope>NUCLEOTIDE SEQUENCE [LARGE SCALE GENOMIC DNA]</scope>
    <source>
        <strain evidence="3">ATCC 29192 / DSM 22645 / JCM 10191 / CCUG 17912 / NBRC 13757 / NCIMB 11200 / NRRL B-4491 / Barker I</strain>
    </source>
</reference>
<feature type="transmembrane region" description="Helical" evidence="1">
    <location>
        <begin position="103"/>
        <end position="123"/>
    </location>
</feature>
<feature type="transmembrane region" description="Helical" evidence="1">
    <location>
        <begin position="25"/>
        <end position="43"/>
    </location>
</feature>
<keyword evidence="1" id="KW-0472">Membrane</keyword>
<gene>
    <name evidence="2" type="ordered locus">Zymop_0715</name>
</gene>
<protein>
    <submittedName>
        <fullName evidence="2">Uncharacterized protein</fullName>
    </submittedName>
</protein>